<keyword evidence="14" id="KW-1185">Reference proteome</keyword>
<evidence type="ECO:0000256" key="11">
    <source>
        <dbReference type="HAMAP-Rule" id="MF_00244"/>
    </source>
</evidence>
<dbReference type="NCBIfam" id="TIGR00482">
    <property type="entry name" value="nicotinate (nicotinamide) nucleotide adenylyltransferase"/>
    <property type="match status" value="1"/>
</dbReference>
<evidence type="ECO:0000259" key="12">
    <source>
        <dbReference type="Pfam" id="PF01467"/>
    </source>
</evidence>
<dbReference type="InterPro" id="IPR005248">
    <property type="entry name" value="NadD/NMNAT"/>
</dbReference>
<comment type="similarity">
    <text evidence="3 11">Belongs to the NadD family.</text>
</comment>
<comment type="pathway">
    <text evidence="2 11">Cofactor biosynthesis; NAD(+) biosynthesis; deamido-NAD(+) from nicotinate D-ribonucleotide: step 1/1.</text>
</comment>
<accession>A0A2W1N163</accession>
<evidence type="ECO:0000256" key="4">
    <source>
        <dbReference type="ARBA" id="ARBA00022642"/>
    </source>
</evidence>
<proteinExistence type="inferred from homology"/>
<dbReference type="GO" id="GO:0004515">
    <property type="term" value="F:nicotinate-nucleotide adenylyltransferase activity"/>
    <property type="evidence" value="ECO:0007669"/>
    <property type="project" value="UniProtKB-UniRule"/>
</dbReference>
<dbReference type="EMBL" id="QKSB01000007">
    <property type="protein sequence ID" value="PZE16651.1"/>
    <property type="molecule type" value="Genomic_DNA"/>
</dbReference>
<dbReference type="Gene3D" id="3.40.50.620">
    <property type="entry name" value="HUPs"/>
    <property type="match status" value="1"/>
</dbReference>
<dbReference type="PANTHER" id="PTHR39321">
    <property type="entry name" value="NICOTINATE-NUCLEOTIDE ADENYLYLTRANSFERASE-RELATED"/>
    <property type="match status" value="1"/>
</dbReference>
<gene>
    <name evidence="11" type="primary">nadD</name>
    <name evidence="13" type="ORF">DNU06_12410</name>
</gene>
<evidence type="ECO:0000256" key="1">
    <source>
        <dbReference type="ARBA" id="ARBA00002324"/>
    </source>
</evidence>
<evidence type="ECO:0000256" key="2">
    <source>
        <dbReference type="ARBA" id="ARBA00005019"/>
    </source>
</evidence>
<name>A0A2W1N163_9FLAO</name>
<dbReference type="GO" id="GO:0009435">
    <property type="term" value="P:NAD+ biosynthetic process"/>
    <property type="evidence" value="ECO:0007669"/>
    <property type="project" value="UniProtKB-UniRule"/>
</dbReference>
<keyword evidence="9 11" id="KW-0520">NAD</keyword>
<keyword evidence="6 11" id="KW-0548">Nucleotidyltransferase</keyword>
<dbReference type="CDD" id="cd02165">
    <property type="entry name" value="NMNAT"/>
    <property type="match status" value="1"/>
</dbReference>
<dbReference type="NCBIfam" id="TIGR00125">
    <property type="entry name" value="cyt_tran_rel"/>
    <property type="match status" value="1"/>
</dbReference>
<dbReference type="EC" id="2.7.7.18" evidence="11"/>
<dbReference type="SUPFAM" id="SSF52374">
    <property type="entry name" value="Nucleotidylyl transferase"/>
    <property type="match status" value="1"/>
</dbReference>
<evidence type="ECO:0000256" key="10">
    <source>
        <dbReference type="ARBA" id="ARBA00048721"/>
    </source>
</evidence>
<evidence type="ECO:0000256" key="3">
    <source>
        <dbReference type="ARBA" id="ARBA00009014"/>
    </source>
</evidence>
<reference evidence="13 14" key="1">
    <citation type="submission" date="2018-06" db="EMBL/GenBank/DDBJ databases">
        <title>The draft genome sequence of Crocinitomix sp. SM1701.</title>
        <authorList>
            <person name="Zhang X."/>
        </authorList>
    </citation>
    <scope>NUCLEOTIDE SEQUENCE [LARGE SCALE GENOMIC DNA]</scope>
    <source>
        <strain evidence="13 14">SM1701</strain>
    </source>
</reference>
<evidence type="ECO:0000256" key="5">
    <source>
        <dbReference type="ARBA" id="ARBA00022679"/>
    </source>
</evidence>
<evidence type="ECO:0000256" key="8">
    <source>
        <dbReference type="ARBA" id="ARBA00022840"/>
    </source>
</evidence>
<comment type="caution">
    <text evidence="13">The sequence shown here is derived from an EMBL/GenBank/DDBJ whole genome shotgun (WGS) entry which is preliminary data.</text>
</comment>
<evidence type="ECO:0000313" key="14">
    <source>
        <dbReference type="Proteomes" id="UP000249248"/>
    </source>
</evidence>
<keyword evidence="8 11" id="KW-0067">ATP-binding</keyword>
<evidence type="ECO:0000256" key="6">
    <source>
        <dbReference type="ARBA" id="ARBA00022695"/>
    </source>
</evidence>
<keyword evidence="4 11" id="KW-0662">Pyridine nucleotide biosynthesis</keyword>
<keyword evidence="5 11" id="KW-0808">Transferase</keyword>
<dbReference type="Proteomes" id="UP000249248">
    <property type="component" value="Unassembled WGS sequence"/>
</dbReference>
<evidence type="ECO:0000256" key="7">
    <source>
        <dbReference type="ARBA" id="ARBA00022741"/>
    </source>
</evidence>
<dbReference type="GO" id="GO:0005524">
    <property type="term" value="F:ATP binding"/>
    <property type="evidence" value="ECO:0007669"/>
    <property type="project" value="UniProtKB-KW"/>
</dbReference>
<dbReference type="InterPro" id="IPR004821">
    <property type="entry name" value="Cyt_trans-like"/>
</dbReference>
<evidence type="ECO:0000256" key="9">
    <source>
        <dbReference type="ARBA" id="ARBA00023027"/>
    </source>
</evidence>
<dbReference type="InterPro" id="IPR014729">
    <property type="entry name" value="Rossmann-like_a/b/a_fold"/>
</dbReference>
<organism evidence="13 14">
    <name type="scientific">Putridiphycobacter roseus</name>
    <dbReference type="NCBI Taxonomy" id="2219161"/>
    <lineage>
        <taxon>Bacteria</taxon>
        <taxon>Pseudomonadati</taxon>
        <taxon>Bacteroidota</taxon>
        <taxon>Flavobacteriia</taxon>
        <taxon>Flavobacteriales</taxon>
        <taxon>Crocinitomicaceae</taxon>
        <taxon>Putridiphycobacter</taxon>
    </lineage>
</organism>
<dbReference type="UniPathway" id="UPA00253">
    <property type="reaction ID" value="UER00332"/>
</dbReference>
<feature type="domain" description="Cytidyltransferase-like" evidence="12">
    <location>
        <begin position="25"/>
        <end position="193"/>
    </location>
</feature>
<dbReference type="RefSeq" id="WP_111063667.1">
    <property type="nucleotide sequence ID" value="NZ_JBHUCU010000017.1"/>
</dbReference>
<comment type="catalytic activity">
    <reaction evidence="10 11">
        <text>nicotinate beta-D-ribonucleotide + ATP + H(+) = deamido-NAD(+) + diphosphate</text>
        <dbReference type="Rhea" id="RHEA:22860"/>
        <dbReference type="ChEBI" id="CHEBI:15378"/>
        <dbReference type="ChEBI" id="CHEBI:30616"/>
        <dbReference type="ChEBI" id="CHEBI:33019"/>
        <dbReference type="ChEBI" id="CHEBI:57502"/>
        <dbReference type="ChEBI" id="CHEBI:58437"/>
        <dbReference type="EC" id="2.7.7.18"/>
    </reaction>
</comment>
<protein>
    <recommendedName>
        <fullName evidence="11">Probable nicotinate-nucleotide adenylyltransferase</fullName>
        <ecNumber evidence="11">2.7.7.18</ecNumber>
    </recommendedName>
    <alternativeName>
        <fullName evidence="11">Deamido-NAD(+) diphosphorylase</fullName>
    </alternativeName>
    <alternativeName>
        <fullName evidence="11">Deamido-NAD(+) pyrophosphorylase</fullName>
    </alternativeName>
    <alternativeName>
        <fullName evidence="11">Nicotinate mononucleotide adenylyltransferase</fullName>
        <shortName evidence="11">NaMN adenylyltransferase</shortName>
    </alternativeName>
</protein>
<dbReference type="Pfam" id="PF01467">
    <property type="entry name" value="CTP_transf_like"/>
    <property type="match status" value="1"/>
</dbReference>
<comment type="function">
    <text evidence="1 11">Catalyzes the reversible adenylation of nicotinate mononucleotide (NaMN) to nicotinic acid adenine dinucleotide (NaAD).</text>
</comment>
<dbReference type="OrthoDB" id="5295945at2"/>
<dbReference type="PANTHER" id="PTHR39321:SF3">
    <property type="entry name" value="PHOSPHOPANTETHEINE ADENYLYLTRANSFERASE"/>
    <property type="match status" value="1"/>
</dbReference>
<evidence type="ECO:0000313" key="13">
    <source>
        <dbReference type="EMBL" id="PZE16651.1"/>
    </source>
</evidence>
<keyword evidence="7 11" id="KW-0547">Nucleotide-binding</keyword>
<dbReference type="HAMAP" id="MF_00244">
    <property type="entry name" value="NaMN_adenylyltr"/>
    <property type="match status" value="1"/>
</dbReference>
<dbReference type="AlphaFoldDB" id="A0A2W1N163"/>
<sequence length="220" mass="25689">MSDLVSDLIHSFVPDREKSGKVIGLFFGSFNPIHIGHLILANHFVNTNELDEVWFVVSPQNPHKSKASLLDEKHRLAMVKEAIDDNLKLKASDIEFDLPIPSYTIDTLAYLKEKHPTYQFALIMGEDNLRSFHKWKNFDVILEKYPIFIYPRVYTVQELAKTEALKENELLKHPHVQMVDAPLMKISSSFIRRAIQNKKSIQYLVTEPVRKYLDEMNFYR</sequence>